<name>A0A3L6R4C6_PANMI</name>
<sequence>MMNKWESVEERNHAILKAKQEEKARKMDKLGADVQFYMDLAVEYGAAPDIVELFGCTLFFKDEYNRNNAEGNSEVNGNSEAARLIKEPPFTWPIRSLRACKSSGDRPRDALQVTMIV</sequence>
<evidence type="ECO:0000313" key="1">
    <source>
        <dbReference type="EMBL" id="RLM93926.1"/>
    </source>
</evidence>
<comment type="caution">
    <text evidence="1">The sequence shown here is derived from an EMBL/GenBank/DDBJ whole genome shotgun (WGS) entry which is preliminary data.</text>
</comment>
<accession>A0A3L6R4C6</accession>
<evidence type="ECO:0000313" key="2">
    <source>
        <dbReference type="Proteomes" id="UP000275267"/>
    </source>
</evidence>
<keyword evidence="2" id="KW-1185">Reference proteome</keyword>
<dbReference type="EMBL" id="PQIB02000010">
    <property type="protein sequence ID" value="RLM93926.1"/>
    <property type="molecule type" value="Genomic_DNA"/>
</dbReference>
<organism evidence="1 2">
    <name type="scientific">Panicum miliaceum</name>
    <name type="common">Proso millet</name>
    <name type="synonym">Broomcorn millet</name>
    <dbReference type="NCBI Taxonomy" id="4540"/>
    <lineage>
        <taxon>Eukaryota</taxon>
        <taxon>Viridiplantae</taxon>
        <taxon>Streptophyta</taxon>
        <taxon>Embryophyta</taxon>
        <taxon>Tracheophyta</taxon>
        <taxon>Spermatophyta</taxon>
        <taxon>Magnoliopsida</taxon>
        <taxon>Liliopsida</taxon>
        <taxon>Poales</taxon>
        <taxon>Poaceae</taxon>
        <taxon>PACMAD clade</taxon>
        <taxon>Panicoideae</taxon>
        <taxon>Panicodae</taxon>
        <taxon>Paniceae</taxon>
        <taxon>Panicinae</taxon>
        <taxon>Panicum</taxon>
        <taxon>Panicum sect. Panicum</taxon>
    </lineage>
</organism>
<dbReference type="Proteomes" id="UP000275267">
    <property type="component" value="Unassembled WGS sequence"/>
</dbReference>
<proteinExistence type="predicted"/>
<protein>
    <submittedName>
        <fullName evidence="1">U3 small nucleolar RNA-associated protein 25-like isoform X2</fullName>
    </submittedName>
</protein>
<reference evidence="2" key="1">
    <citation type="journal article" date="2019" name="Nat. Commun.">
        <title>The genome of broomcorn millet.</title>
        <authorList>
            <person name="Zou C."/>
            <person name="Miki D."/>
            <person name="Li D."/>
            <person name="Tang Q."/>
            <person name="Xiao L."/>
            <person name="Rajput S."/>
            <person name="Deng P."/>
            <person name="Jia W."/>
            <person name="Huang R."/>
            <person name="Zhang M."/>
            <person name="Sun Y."/>
            <person name="Hu J."/>
            <person name="Fu X."/>
            <person name="Schnable P.S."/>
            <person name="Li F."/>
            <person name="Zhang H."/>
            <person name="Feng B."/>
            <person name="Zhu X."/>
            <person name="Liu R."/>
            <person name="Schnable J.C."/>
            <person name="Zhu J.-K."/>
            <person name="Zhang H."/>
        </authorList>
    </citation>
    <scope>NUCLEOTIDE SEQUENCE [LARGE SCALE GENOMIC DNA]</scope>
</reference>
<gene>
    <name evidence="1" type="ORF">C2845_PM08G29490</name>
</gene>
<dbReference type="AlphaFoldDB" id="A0A3L6R4C6"/>